<sequence length="937" mass="102123">MTGQRASIANAISIKRNADQIIDSISADDIGKLPDRSVTETLQRITGVTIDHFISRSDPDHFSVEGSGVNIRGLTFVRSELNGRDAFSANGGRTLSFEDVPPELLSGVDVYKNPSADLIEGGIGGLVNLRTRLPFDSKGQVISVSASGSLGDLRKELEPSFSALYSNHWQTPIGEIGILADVAYSVSATRTDGVQVEPYYPRTDLVSGETVYIPKGIDWRQLDFTRKRFGAYGALQWKPADNLEIVATVFQSRYKFHWDEHAIFAQTNAYNIQPAAGTQFQFDDNGVFQKGTETDTNASDGGMPFSDDVRSADQKSVTTDISGSIKWHPTERLTLRADVQHVHATNSSFDSTVATGVNLPSETVDLTKNVPSVSVDPAYLANASNYYWAFTMDERQHNVANEWAYRADLDYDLDTGGFLKSFRFGGRMTSTHADNKASPYNWQAVSQTWQVPGVIPRLAMLSEFPLASQNFGFGSNFYHGGANVPLNVIFPATSQATGYPDTYYALHDLTTQLCEEISPASDCPTFALAQFGDAQTNIQREKNYALYGLLKFDFDGSGLPLSGNLGLRWVQTTSNASGFIVQPAPISGAPAGGPVFTGVSEAINAKNKYHYFLPSLNLLYKLTPKLQARFAAARAMTRPDFTQLQAYTPLSASYDTTTGTYNFASTASGNPYLKPTTSTQFDAALEWYFGKASSLTGTVFYKHLNNIIRNVAVPFEFAGTTFNLTQPENVGTANIKGAEIGYNQAFTFLPGLLSGFGVTTNFTFVDSKTKVDVSSLQANSAAYVSANGVDTNGAIFGRLPLEGLSKYSYNVTGYYEKGILSARLAYNWRSRYLLATNVNGTQGSDGTPLTAGGVQCGASTAADHCVVWGLPTYNASYGQLDGSIFFKFMNDKVSFGIEAQNLNNAQNRVLMKQSTGLMGRAWFVSDRRYTASMRVTF</sequence>
<dbReference type="Pfam" id="PF00593">
    <property type="entry name" value="TonB_dep_Rec_b-barrel"/>
    <property type="match status" value="1"/>
</dbReference>
<feature type="domain" description="TonB-dependent receptor plug" evidence="6">
    <location>
        <begin position="15"/>
        <end position="125"/>
    </location>
</feature>
<protein>
    <submittedName>
        <fullName evidence="7">TonB-dependent receptor</fullName>
    </submittedName>
</protein>
<reference evidence="7 8" key="1">
    <citation type="submission" date="2022-12" db="EMBL/GenBank/DDBJ databases">
        <title>Sphingomonas abieness sp. nov., an endophytic bacterium isolated from Abies koreana.</title>
        <authorList>
            <person name="Jiang L."/>
            <person name="Lee J."/>
        </authorList>
    </citation>
    <scope>NUCLEOTIDE SEQUENCE [LARGE SCALE GENOMIC DNA]</scope>
    <source>
        <strain evidence="8">PAMB 00755</strain>
    </source>
</reference>
<evidence type="ECO:0000256" key="2">
    <source>
        <dbReference type="ARBA" id="ARBA00023136"/>
    </source>
</evidence>
<dbReference type="InterPro" id="IPR010104">
    <property type="entry name" value="TonB_rcpt_bac"/>
</dbReference>
<keyword evidence="8" id="KW-1185">Reference proteome</keyword>
<evidence type="ECO:0000256" key="3">
    <source>
        <dbReference type="ARBA" id="ARBA00023237"/>
    </source>
</evidence>
<keyword evidence="4" id="KW-0798">TonB box</keyword>
<evidence type="ECO:0000313" key="7">
    <source>
        <dbReference type="EMBL" id="WBO21547.1"/>
    </source>
</evidence>
<evidence type="ECO:0000259" key="5">
    <source>
        <dbReference type="Pfam" id="PF00593"/>
    </source>
</evidence>
<evidence type="ECO:0000256" key="1">
    <source>
        <dbReference type="ARBA" id="ARBA00004442"/>
    </source>
</evidence>
<name>A0ABY7NLU8_9SPHN</name>
<evidence type="ECO:0000259" key="6">
    <source>
        <dbReference type="Pfam" id="PF07715"/>
    </source>
</evidence>
<keyword evidence="2 4" id="KW-0472">Membrane</keyword>
<keyword evidence="3" id="KW-0998">Cell outer membrane</keyword>
<organism evidence="7 8">
    <name type="scientific">Sphingomonas abietis</name>
    <dbReference type="NCBI Taxonomy" id="3012344"/>
    <lineage>
        <taxon>Bacteria</taxon>
        <taxon>Pseudomonadati</taxon>
        <taxon>Pseudomonadota</taxon>
        <taxon>Alphaproteobacteria</taxon>
        <taxon>Sphingomonadales</taxon>
        <taxon>Sphingomonadaceae</taxon>
        <taxon>Sphingomonas</taxon>
    </lineage>
</organism>
<dbReference type="InterPro" id="IPR036942">
    <property type="entry name" value="Beta-barrel_TonB_sf"/>
</dbReference>
<gene>
    <name evidence="7" type="ORF">PBT88_15365</name>
</gene>
<dbReference type="InterPro" id="IPR012910">
    <property type="entry name" value="Plug_dom"/>
</dbReference>
<accession>A0ABY7NLU8</accession>
<feature type="domain" description="TonB-dependent receptor-like beta-barrel" evidence="5">
    <location>
        <begin position="368"/>
        <end position="902"/>
    </location>
</feature>
<dbReference type="NCBIfam" id="TIGR01782">
    <property type="entry name" value="TonB-Xanth-Caul"/>
    <property type="match status" value="1"/>
</dbReference>
<dbReference type="PANTHER" id="PTHR40980:SF3">
    <property type="entry name" value="TONB-DEPENDENT RECEPTOR-LIKE BETA-BARREL DOMAIN-CONTAINING PROTEIN"/>
    <property type="match status" value="1"/>
</dbReference>
<evidence type="ECO:0000313" key="8">
    <source>
        <dbReference type="Proteomes" id="UP001210865"/>
    </source>
</evidence>
<dbReference type="InterPro" id="IPR037066">
    <property type="entry name" value="Plug_dom_sf"/>
</dbReference>
<dbReference type="InterPro" id="IPR000531">
    <property type="entry name" value="Beta-barrel_TonB"/>
</dbReference>
<comment type="similarity">
    <text evidence="4">Belongs to the TonB-dependent receptor family.</text>
</comment>
<dbReference type="Gene3D" id="2.170.130.10">
    <property type="entry name" value="TonB-dependent receptor, plug domain"/>
    <property type="match status" value="1"/>
</dbReference>
<dbReference type="Gene3D" id="2.40.170.20">
    <property type="entry name" value="TonB-dependent receptor, beta-barrel domain"/>
    <property type="match status" value="1"/>
</dbReference>
<evidence type="ECO:0000256" key="4">
    <source>
        <dbReference type="RuleBase" id="RU003357"/>
    </source>
</evidence>
<dbReference type="Proteomes" id="UP001210865">
    <property type="component" value="Chromosome"/>
</dbReference>
<proteinExistence type="inferred from homology"/>
<keyword evidence="7" id="KW-0675">Receptor</keyword>
<comment type="subcellular location">
    <subcellularLocation>
        <location evidence="1 4">Cell outer membrane</location>
    </subcellularLocation>
</comment>
<dbReference type="RefSeq" id="WP_270076196.1">
    <property type="nucleotide sequence ID" value="NZ_CP115174.1"/>
</dbReference>
<dbReference type="EMBL" id="CP115174">
    <property type="protein sequence ID" value="WBO21547.1"/>
    <property type="molecule type" value="Genomic_DNA"/>
</dbReference>
<dbReference type="PANTHER" id="PTHR40980">
    <property type="entry name" value="PLUG DOMAIN-CONTAINING PROTEIN"/>
    <property type="match status" value="1"/>
</dbReference>
<dbReference type="Pfam" id="PF07715">
    <property type="entry name" value="Plug"/>
    <property type="match status" value="1"/>
</dbReference>
<dbReference type="SUPFAM" id="SSF56935">
    <property type="entry name" value="Porins"/>
    <property type="match status" value="1"/>
</dbReference>